<evidence type="ECO:0000256" key="11">
    <source>
        <dbReference type="SAM" id="MobiDB-lite"/>
    </source>
</evidence>
<evidence type="ECO:0000256" key="7">
    <source>
        <dbReference type="ARBA" id="ARBA00013188"/>
    </source>
</evidence>
<evidence type="ECO:0000256" key="1">
    <source>
        <dbReference type="ARBA" id="ARBA00001782"/>
    </source>
</evidence>
<comment type="catalytic activity">
    <reaction evidence="1 10">
        <text>D-ribulose 5-phosphate = D-xylulose 5-phosphate</text>
        <dbReference type="Rhea" id="RHEA:13677"/>
        <dbReference type="ChEBI" id="CHEBI:57737"/>
        <dbReference type="ChEBI" id="CHEBI:58121"/>
        <dbReference type="EC" id="5.1.3.1"/>
    </reaction>
</comment>
<feature type="binding site" evidence="10">
    <location>
        <begin position="255"/>
        <end position="257"/>
    </location>
    <ligand>
        <name>substrate</name>
    </ligand>
</feature>
<comment type="cofactor">
    <cofactor evidence="10">
        <name>a divalent metal cation</name>
        <dbReference type="ChEBI" id="CHEBI:60240"/>
    </cofactor>
    <text evidence="10">Binds 1 divalent metal cation per subunit.</text>
</comment>
<keyword evidence="10" id="KW-0119">Carbohydrate metabolism</keyword>
<dbReference type="InterPro" id="IPR013785">
    <property type="entry name" value="Aldolase_TIM"/>
</dbReference>
<dbReference type="InterPro" id="IPR026019">
    <property type="entry name" value="Ribul_P_3_epim"/>
</dbReference>
<feature type="active site" description="Proton acceptor" evidence="10">
    <location>
        <position position="115"/>
    </location>
</feature>
<feature type="compositionally biased region" description="Low complexity" evidence="11">
    <location>
        <begin position="21"/>
        <end position="39"/>
    </location>
</feature>
<comment type="cofactor">
    <cofactor evidence="3">
        <name>Co(2+)</name>
        <dbReference type="ChEBI" id="CHEBI:48828"/>
    </cofactor>
</comment>
<accession>A0ABV2RBW6</accession>
<feature type="binding site" evidence="10">
    <location>
        <position position="113"/>
    </location>
    <ligand>
        <name>a divalent metal cation</name>
        <dbReference type="ChEBI" id="CHEBI:60240"/>
    </ligand>
</feature>
<evidence type="ECO:0000256" key="8">
    <source>
        <dbReference type="ARBA" id="ARBA00022723"/>
    </source>
</evidence>
<evidence type="ECO:0000256" key="2">
    <source>
        <dbReference type="ARBA" id="ARBA00001936"/>
    </source>
</evidence>
<comment type="cofactor">
    <cofactor evidence="4">
        <name>Zn(2+)</name>
        <dbReference type="ChEBI" id="CHEBI:29105"/>
    </cofactor>
</comment>
<dbReference type="Gene3D" id="3.20.20.70">
    <property type="entry name" value="Aldolase class I"/>
    <property type="match status" value="1"/>
</dbReference>
<comment type="cofactor">
    <cofactor evidence="5">
        <name>Fe(2+)</name>
        <dbReference type="ChEBI" id="CHEBI:29033"/>
    </cofactor>
</comment>
<comment type="function">
    <text evidence="10">Catalyzes the reversible epimerization of D-ribulose 5-phosphate to D-xylulose 5-phosphate.</text>
</comment>
<evidence type="ECO:0000256" key="6">
    <source>
        <dbReference type="ARBA" id="ARBA00009541"/>
    </source>
</evidence>
<evidence type="ECO:0000256" key="5">
    <source>
        <dbReference type="ARBA" id="ARBA00001954"/>
    </source>
</evidence>
<dbReference type="InterPro" id="IPR000056">
    <property type="entry name" value="Ribul_P_3_epim-like"/>
</dbReference>
<evidence type="ECO:0000256" key="3">
    <source>
        <dbReference type="ARBA" id="ARBA00001941"/>
    </source>
</evidence>
<feature type="binding site" evidence="10">
    <location>
        <position position="88"/>
    </location>
    <ligand>
        <name>substrate</name>
    </ligand>
</feature>
<proteinExistence type="inferred from homology"/>
<dbReference type="PANTHER" id="PTHR11749">
    <property type="entry name" value="RIBULOSE-5-PHOSPHATE-3-EPIMERASE"/>
    <property type="match status" value="1"/>
</dbReference>
<feature type="binding site" evidence="10">
    <location>
        <begin position="277"/>
        <end position="278"/>
    </location>
    <ligand>
        <name>substrate</name>
    </ligand>
</feature>
<feature type="binding site" evidence="10">
    <location>
        <position position="115"/>
    </location>
    <ligand>
        <name>a divalent metal cation</name>
        <dbReference type="ChEBI" id="CHEBI:60240"/>
    </ligand>
</feature>
<feature type="binding site" evidence="10">
    <location>
        <begin position="222"/>
        <end position="225"/>
    </location>
    <ligand>
        <name>substrate</name>
    </ligand>
</feature>
<dbReference type="HAMAP" id="MF_02227">
    <property type="entry name" value="RPE"/>
    <property type="match status" value="1"/>
</dbReference>
<dbReference type="Proteomes" id="UP001549313">
    <property type="component" value="Unassembled WGS sequence"/>
</dbReference>
<name>A0ABV2RBW6_9CAUL</name>
<organism evidence="12 13">
    <name type="scientific">Brevundimonas faecalis</name>
    <dbReference type="NCBI Taxonomy" id="947378"/>
    <lineage>
        <taxon>Bacteria</taxon>
        <taxon>Pseudomonadati</taxon>
        <taxon>Pseudomonadota</taxon>
        <taxon>Alphaproteobacteria</taxon>
        <taxon>Caulobacterales</taxon>
        <taxon>Caulobacteraceae</taxon>
        <taxon>Brevundimonas</taxon>
    </lineage>
</organism>
<evidence type="ECO:0000256" key="10">
    <source>
        <dbReference type="HAMAP-Rule" id="MF_02227"/>
    </source>
</evidence>
<dbReference type="GO" id="GO:0004750">
    <property type="term" value="F:D-ribulose-phosphate 3-epimerase activity"/>
    <property type="evidence" value="ECO:0007669"/>
    <property type="project" value="UniProtKB-EC"/>
</dbReference>
<sequence>MAGVLEGVVKKSPSSSPAPPSLASGLAPSTVAPSPTTTADRSRSASEHLSPSPVAALRQRPGLPPAPRGRKSQTMTQTTATAPLICPSILASDFAKLGEEIRALETAGADWIHVDVMDGHFVPNLTIGPDVVKALRPHTNLPFDVHLMVAPVDNWLEAYRAAGADIMSVHPESGPHVHRTLGQIRQLGAKAGLVFNPATPLSVLEEAVDLVDLVLIMSVNPGFGGQKFIESSLKKIERARAILDRAGSKAHLQVDGGVVAANAGACVAAGADALVAGSFVFKGGPDAYAANIQALKAAAA</sequence>
<dbReference type="NCBIfam" id="NF004076">
    <property type="entry name" value="PRK05581.1-4"/>
    <property type="match status" value="1"/>
</dbReference>
<feature type="region of interest" description="Disordered" evidence="11">
    <location>
        <begin position="1"/>
        <end position="79"/>
    </location>
</feature>
<keyword evidence="13" id="KW-1185">Reference proteome</keyword>
<dbReference type="EMBL" id="JBEPTF010000002">
    <property type="protein sequence ID" value="MET4684071.1"/>
    <property type="molecule type" value="Genomic_DNA"/>
</dbReference>
<protein>
    <recommendedName>
        <fullName evidence="7 10">Ribulose-phosphate 3-epimerase</fullName>
        <ecNumber evidence="7 10">5.1.3.1</ecNumber>
    </recommendedName>
</protein>
<reference evidence="12 13" key="1">
    <citation type="submission" date="2024-06" db="EMBL/GenBank/DDBJ databases">
        <title>Sorghum-associated microbial communities from plants grown in Nebraska, USA.</title>
        <authorList>
            <person name="Schachtman D."/>
        </authorList>
    </citation>
    <scope>NUCLEOTIDE SEQUENCE [LARGE SCALE GENOMIC DNA]</scope>
    <source>
        <strain evidence="12 13">2814</strain>
    </source>
</reference>
<keyword evidence="9 10" id="KW-0413">Isomerase</keyword>
<evidence type="ECO:0000256" key="4">
    <source>
        <dbReference type="ARBA" id="ARBA00001947"/>
    </source>
</evidence>
<feature type="active site" description="Proton donor" evidence="10">
    <location>
        <position position="255"/>
    </location>
</feature>
<comment type="caution">
    <text evidence="12">The sequence shown here is derived from an EMBL/GenBank/DDBJ whole genome shotgun (WGS) entry which is preliminary data.</text>
</comment>
<feature type="binding site" evidence="10">
    <location>
        <position position="146"/>
    </location>
    <ligand>
        <name>substrate</name>
    </ligand>
</feature>
<feature type="binding site" evidence="10">
    <location>
        <position position="146"/>
    </location>
    <ligand>
        <name>a divalent metal cation</name>
        <dbReference type="ChEBI" id="CHEBI:60240"/>
    </ligand>
</feature>
<feature type="binding site" evidence="10">
    <location>
        <position position="255"/>
    </location>
    <ligand>
        <name>a divalent metal cation</name>
        <dbReference type="ChEBI" id="CHEBI:60240"/>
    </ligand>
</feature>
<dbReference type="InterPro" id="IPR011060">
    <property type="entry name" value="RibuloseP-bd_barrel"/>
</dbReference>
<comment type="pathway">
    <text evidence="10">Carbohydrate degradation.</text>
</comment>
<dbReference type="Pfam" id="PF00834">
    <property type="entry name" value="Ribul_P_3_epim"/>
    <property type="match status" value="1"/>
</dbReference>
<dbReference type="PROSITE" id="PS01086">
    <property type="entry name" value="RIBUL_P_3_EPIMER_2"/>
    <property type="match status" value="1"/>
</dbReference>
<dbReference type="NCBIfam" id="TIGR01163">
    <property type="entry name" value="rpe"/>
    <property type="match status" value="1"/>
</dbReference>
<dbReference type="EC" id="5.1.3.1" evidence="7 10"/>
<dbReference type="SUPFAM" id="SSF51366">
    <property type="entry name" value="Ribulose-phoshate binding barrel"/>
    <property type="match status" value="1"/>
</dbReference>
<dbReference type="CDD" id="cd00429">
    <property type="entry name" value="RPE"/>
    <property type="match status" value="1"/>
</dbReference>
<comment type="similarity">
    <text evidence="6 10">Belongs to the ribulose-phosphate 3-epimerase family.</text>
</comment>
<keyword evidence="8 10" id="KW-0479">Metal-binding</keyword>
<evidence type="ECO:0000256" key="9">
    <source>
        <dbReference type="ARBA" id="ARBA00023235"/>
    </source>
</evidence>
<evidence type="ECO:0000313" key="13">
    <source>
        <dbReference type="Proteomes" id="UP001549313"/>
    </source>
</evidence>
<evidence type="ECO:0000313" key="12">
    <source>
        <dbReference type="EMBL" id="MET4684071.1"/>
    </source>
</evidence>
<gene>
    <name evidence="10" type="primary">rpe</name>
    <name evidence="12" type="ORF">ABIE19_002001</name>
</gene>
<dbReference type="PROSITE" id="PS01085">
    <property type="entry name" value="RIBUL_P_3_EPIMER_1"/>
    <property type="match status" value="1"/>
</dbReference>
<comment type="cofactor">
    <cofactor evidence="2">
        <name>Mn(2+)</name>
        <dbReference type="ChEBI" id="CHEBI:29035"/>
    </cofactor>
</comment>